<dbReference type="Gene3D" id="3.40.50.1000">
    <property type="entry name" value="HAD superfamily/HAD-like"/>
    <property type="match status" value="2"/>
</dbReference>
<dbReference type="SUPFAM" id="SSF81660">
    <property type="entry name" value="Metal cation-transporting ATPase, ATP-binding domain N"/>
    <property type="match status" value="1"/>
</dbReference>
<feature type="transmembrane region" description="Helical" evidence="12">
    <location>
        <begin position="15"/>
        <end position="34"/>
    </location>
</feature>
<feature type="transmembrane region" description="Helical" evidence="12">
    <location>
        <begin position="155"/>
        <end position="173"/>
    </location>
</feature>
<accession>A0A0G4EG73</accession>
<evidence type="ECO:0000256" key="2">
    <source>
        <dbReference type="ARBA" id="ARBA00006000"/>
    </source>
</evidence>
<feature type="transmembrane region" description="Helical" evidence="12">
    <location>
        <begin position="1201"/>
        <end position="1222"/>
    </location>
</feature>
<dbReference type="GO" id="GO:0016887">
    <property type="term" value="F:ATP hydrolysis activity"/>
    <property type="evidence" value="ECO:0007669"/>
    <property type="project" value="InterPro"/>
</dbReference>
<evidence type="ECO:0000256" key="4">
    <source>
        <dbReference type="ARBA" id="ARBA00022723"/>
    </source>
</evidence>
<feature type="transmembrane region" description="Helical" evidence="12">
    <location>
        <begin position="568"/>
        <end position="589"/>
    </location>
</feature>
<feature type="compositionally biased region" description="Low complexity" evidence="11">
    <location>
        <begin position="472"/>
        <end position="496"/>
    </location>
</feature>
<dbReference type="Gene3D" id="1.20.1110.10">
    <property type="entry name" value="Calcium-transporting ATPase, transmembrane domain"/>
    <property type="match status" value="1"/>
</dbReference>
<keyword evidence="10 12" id="KW-0472">Membrane</keyword>
<dbReference type="PROSITE" id="PS01229">
    <property type="entry name" value="COF_2"/>
    <property type="match status" value="1"/>
</dbReference>
<dbReference type="PROSITE" id="PS00154">
    <property type="entry name" value="ATPASE_E1_E2"/>
    <property type="match status" value="1"/>
</dbReference>
<protein>
    <recommendedName>
        <fullName evidence="13">P-type ATPase A domain-containing protein</fullName>
    </recommendedName>
</protein>
<keyword evidence="15" id="KW-1185">Reference proteome</keyword>
<feature type="transmembrane region" description="Helical" evidence="12">
    <location>
        <begin position="1267"/>
        <end position="1288"/>
    </location>
</feature>
<dbReference type="InterPro" id="IPR023298">
    <property type="entry name" value="ATPase_P-typ_TM_dom_sf"/>
</dbReference>
<reference evidence="14 15" key="1">
    <citation type="submission" date="2014-11" db="EMBL/GenBank/DDBJ databases">
        <authorList>
            <person name="Zhu J."/>
            <person name="Qi W."/>
            <person name="Song R."/>
        </authorList>
    </citation>
    <scope>NUCLEOTIDE SEQUENCE [LARGE SCALE GENOMIC DNA]</scope>
</reference>
<feature type="region of interest" description="Disordered" evidence="11">
    <location>
        <begin position="472"/>
        <end position="498"/>
    </location>
</feature>
<sequence>MAEFTEVPITAVDVLHIYLLYGVLVVLCALWSSFKGRWERSHLSNGDIPKKRRANQNSNSPYNTFSFAGSTGSVQSYNQDNDANNGSTDCKADDSSNGRSQEQWGYTSCLPGRLLSRSVIASAVASQVLLGLCLWMEWRVPFSQTHLYWDTRAKSFVLVWCLSAVILFGLKLFEKHLNTFFLLRSSLEDATHVAVWKKDDDEISIENCQDAVMRWVNKWRRAMSLWMGAGRPGGRTFHCEVKTTAEGLRYFDLQCTRYMYSKGEFRPCEGEVHQTGRSLRAQVDRGGLTENEVHGKRSLVGYNRIHVEVPSLLTSASRELSDGIYIFQLFCFWVGLHFRNVISALVWFGLVCWSVAKKVVLLRSNQKSVQEMAEQAALLDVMVVRNQQLVTVKAAETVPGDVVVIEDSWMVPCDIALLSGQVVVDESSLTGESMPVQKFPLAPEQDDTLLHPDKAKKHFLFAGTKALKVNSAPQQQQQQQSGQSASPSRSGSMSSQNTGMPIGCGVGVAVRTGTSTSRGQLVRNILFPNTLRFKYDEQLPVVFVVLCIYAAVIFLVQSYYLGFGIASFFYGVGTISQVVPIWTAVLLAIGQNVASQRLKEDNQITCLAPARIAICGKVRVMCFDKTGTLTKEYVDFIGVHPIKTNKKSPPVFTSPILVAAPPSPPSTRDNLQIEEEDESGSGSSSPLPLPSTIPDVVLRGLACCHSLTLLCDERTPVSTPKTFKSSQDATLIGNELERRMFMATGWVFEEWQDKAKGAPRVRVRAAHSDGYSGAEVLQAFEFDHGRQTMSVVTKNLETVELAVYCKGSYENIAKLCPQGSGSGHPLAYFDVANGYAKQGIYVLALATKTLPKNTPVDTPFARDDIEKDLTLLGLILFRNELKPESPDAIRSLKAGRVRPVMITGDNALTAVTIARNVGMMADTSPATSASADISATTTPTAAATATPNRPSLKHQQQQRQRQGSKDVLWDADADLSPQTKQERYRSRRKLSADPLPPQQPAEVDSSVGRVVLGSVKRGGHGEGAVVEWRDVDTNDVVSEAQIYHTEEFQDLAVTQEAYDWLCSHNYVPEASAASHDRSDETTKLLAAEGQVRIPMPASGQQQLLIDKLLLRIRIFARMTPAGKVRVIKAFMNQGFITGMCGDGGNDCGALRAAHAGVALSEAEASIVSPFCARSKSPLAVVDLLREGRGSLVTSLACYKFMVMYGLLITLAKVVLFSLANSIMPELGYFYFDILIDLGLAYAMTLCRPKNRLRIRTPTSSLLGPHTVVSIVAMMAINTGFLWLMFVMLRAQGWYTPALETSKSYPIWAWWMKSDNYETACLTLWLGFQLINAALIFSFGGMFRENVFKNRQLTLWWAGLNLGLLYCMFAGPNMLTCLFRLNCDDATSRATVVPFLPRISFMGRGGPFYGPDGHNIFPWSWKAMFLLLNACNVLINIVFYKYVMLGAPAQYYRQKGETKFKAENVPV</sequence>
<dbReference type="InterPro" id="IPR001757">
    <property type="entry name" value="P_typ_ATPase"/>
</dbReference>
<dbReference type="Gene3D" id="2.70.150.10">
    <property type="entry name" value="Calcium-transporting ATPase, cytoplasmic transduction domain A"/>
    <property type="match status" value="2"/>
</dbReference>
<dbReference type="GO" id="GO:0019829">
    <property type="term" value="F:ATPase-coupled monoatomic cation transmembrane transporter activity"/>
    <property type="evidence" value="ECO:0007669"/>
    <property type="project" value="TreeGrafter"/>
</dbReference>
<dbReference type="InterPro" id="IPR023299">
    <property type="entry name" value="ATPase_P-typ_cyto_dom_N"/>
</dbReference>
<dbReference type="InterPro" id="IPR018303">
    <property type="entry name" value="ATPase_P-typ_P_site"/>
</dbReference>
<evidence type="ECO:0000256" key="3">
    <source>
        <dbReference type="ARBA" id="ARBA00022692"/>
    </source>
</evidence>
<keyword evidence="3 12" id="KW-0812">Transmembrane</keyword>
<dbReference type="SUPFAM" id="SSF81665">
    <property type="entry name" value="Calcium ATPase, transmembrane domain M"/>
    <property type="match status" value="1"/>
</dbReference>
<dbReference type="Gene3D" id="3.40.1110.10">
    <property type="entry name" value="Calcium-transporting ATPase, cytoplasmic domain N"/>
    <property type="match status" value="1"/>
</dbReference>
<dbReference type="STRING" id="1169540.A0A0G4EG73"/>
<dbReference type="SUPFAM" id="SSF56784">
    <property type="entry name" value="HAD-like"/>
    <property type="match status" value="1"/>
</dbReference>
<evidence type="ECO:0000256" key="7">
    <source>
        <dbReference type="ARBA" id="ARBA00022842"/>
    </source>
</evidence>
<keyword evidence="9 12" id="KW-1133">Transmembrane helix</keyword>
<dbReference type="Pfam" id="PF13246">
    <property type="entry name" value="Cation_ATPase"/>
    <property type="match status" value="1"/>
</dbReference>
<dbReference type="InterPro" id="IPR023214">
    <property type="entry name" value="HAD_sf"/>
</dbReference>
<feature type="region of interest" description="Disordered" evidence="11">
    <location>
        <begin position="923"/>
        <end position="1003"/>
    </location>
</feature>
<name>A0A0G4EG73_VITBC</name>
<keyword evidence="7" id="KW-0460">Magnesium</keyword>
<keyword evidence="6" id="KW-0067">ATP-binding</keyword>
<evidence type="ECO:0000256" key="6">
    <source>
        <dbReference type="ARBA" id="ARBA00022840"/>
    </source>
</evidence>
<dbReference type="GO" id="GO:0005524">
    <property type="term" value="F:ATP binding"/>
    <property type="evidence" value="ECO:0007669"/>
    <property type="project" value="UniProtKB-KW"/>
</dbReference>
<dbReference type="PANTHER" id="PTHR45630:SF11">
    <property type="entry name" value="CATION-TRANSPORTING P-TYPE ATPASE N-TERMINAL DOMAIN-CONTAINING PROTEIN"/>
    <property type="match status" value="1"/>
</dbReference>
<evidence type="ECO:0000256" key="10">
    <source>
        <dbReference type="ARBA" id="ARBA00023136"/>
    </source>
</evidence>
<dbReference type="InterPro" id="IPR059000">
    <property type="entry name" value="ATPase_P-type_domA"/>
</dbReference>
<dbReference type="PANTHER" id="PTHR45630">
    <property type="entry name" value="CATION-TRANSPORTING ATPASE-RELATED"/>
    <property type="match status" value="1"/>
</dbReference>
<feature type="transmembrane region" description="Helical" evidence="12">
    <location>
        <begin position="1321"/>
        <end position="1342"/>
    </location>
</feature>
<evidence type="ECO:0000259" key="13">
    <source>
        <dbReference type="Pfam" id="PF00122"/>
    </source>
</evidence>
<evidence type="ECO:0000256" key="8">
    <source>
        <dbReference type="ARBA" id="ARBA00022967"/>
    </source>
</evidence>
<feature type="transmembrane region" description="Helical" evidence="12">
    <location>
        <begin position="1422"/>
        <end position="1442"/>
    </location>
</feature>
<dbReference type="InParanoid" id="A0A0G4EG73"/>
<feature type="transmembrane region" description="Helical" evidence="12">
    <location>
        <begin position="1354"/>
        <end position="1374"/>
    </location>
</feature>
<dbReference type="OMA" id="MPEWGYL"/>
<evidence type="ECO:0000313" key="14">
    <source>
        <dbReference type="EMBL" id="CEL94475.1"/>
    </source>
</evidence>
<dbReference type="Pfam" id="PF00122">
    <property type="entry name" value="E1-E2_ATPase"/>
    <property type="match status" value="1"/>
</dbReference>
<evidence type="ECO:0000313" key="15">
    <source>
        <dbReference type="Proteomes" id="UP000041254"/>
    </source>
</evidence>
<evidence type="ECO:0000256" key="5">
    <source>
        <dbReference type="ARBA" id="ARBA00022741"/>
    </source>
</evidence>
<evidence type="ECO:0000256" key="12">
    <source>
        <dbReference type="SAM" id="Phobius"/>
    </source>
</evidence>
<dbReference type="EMBL" id="CDMY01000219">
    <property type="protein sequence ID" value="CEL94475.1"/>
    <property type="molecule type" value="Genomic_DNA"/>
</dbReference>
<dbReference type="GO" id="GO:0016020">
    <property type="term" value="C:membrane"/>
    <property type="evidence" value="ECO:0007669"/>
    <property type="project" value="UniProtKB-SubCell"/>
</dbReference>
<comment type="similarity">
    <text evidence="2">Belongs to the cation transport ATPase (P-type) (TC 3.A.3) family. Type V subfamily.</text>
</comment>
<keyword evidence="5" id="KW-0547">Nucleotide-binding</keyword>
<organism evidence="14 15">
    <name type="scientific">Vitrella brassicaformis (strain CCMP3155)</name>
    <dbReference type="NCBI Taxonomy" id="1169540"/>
    <lineage>
        <taxon>Eukaryota</taxon>
        <taxon>Sar</taxon>
        <taxon>Alveolata</taxon>
        <taxon>Colpodellida</taxon>
        <taxon>Vitrellaceae</taxon>
        <taxon>Vitrella</taxon>
    </lineage>
</organism>
<proteinExistence type="inferred from homology"/>
<dbReference type="PRINTS" id="PR00119">
    <property type="entry name" value="CATATPASE"/>
</dbReference>
<evidence type="ECO:0000256" key="1">
    <source>
        <dbReference type="ARBA" id="ARBA00004141"/>
    </source>
</evidence>
<dbReference type="InterPro" id="IPR036412">
    <property type="entry name" value="HAD-like_sf"/>
</dbReference>
<feature type="domain" description="P-type ATPase A" evidence="13">
    <location>
        <begin position="381"/>
        <end position="468"/>
    </location>
</feature>
<evidence type="ECO:0000256" key="11">
    <source>
        <dbReference type="SAM" id="MobiDB-lite"/>
    </source>
</evidence>
<dbReference type="Proteomes" id="UP000041254">
    <property type="component" value="Unassembled WGS sequence"/>
</dbReference>
<evidence type="ECO:0000256" key="9">
    <source>
        <dbReference type="ARBA" id="ARBA00022989"/>
    </source>
</evidence>
<comment type="subcellular location">
    <subcellularLocation>
        <location evidence="1">Membrane</location>
        <topology evidence="1">Multi-pass membrane protein</topology>
    </subcellularLocation>
</comment>
<keyword evidence="4" id="KW-0479">Metal-binding</keyword>
<dbReference type="GO" id="GO:0140358">
    <property type="term" value="F:P-type transmembrane transporter activity"/>
    <property type="evidence" value="ECO:0007669"/>
    <property type="project" value="InterPro"/>
</dbReference>
<gene>
    <name evidence="14" type="ORF">Vbra_2090</name>
</gene>
<keyword evidence="8" id="KW-1278">Translocase</keyword>
<dbReference type="InterPro" id="IPR008250">
    <property type="entry name" value="ATPase_P-typ_transduc_dom_A_sf"/>
</dbReference>
<feature type="transmembrane region" description="Helical" evidence="12">
    <location>
        <begin position="344"/>
        <end position="362"/>
    </location>
</feature>
<dbReference type="PhylomeDB" id="A0A0G4EG73"/>
<feature type="compositionally biased region" description="Low complexity" evidence="11">
    <location>
        <begin position="923"/>
        <end position="947"/>
    </location>
</feature>
<feature type="transmembrane region" description="Helical" evidence="12">
    <location>
        <begin position="1228"/>
        <end position="1246"/>
    </location>
</feature>
<dbReference type="NCBIfam" id="TIGR01494">
    <property type="entry name" value="ATPase_P-type"/>
    <property type="match status" value="1"/>
</dbReference>
<dbReference type="GO" id="GO:0046872">
    <property type="term" value="F:metal ion binding"/>
    <property type="evidence" value="ECO:0007669"/>
    <property type="project" value="UniProtKB-KW"/>
</dbReference>
<feature type="region of interest" description="Disordered" evidence="11">
    <location>
        <begin position="657"/>
        <end position="689"/>
    </location>
</feature>
<feature type="transmembrane region" description="Helical" evidence="12">
    <location>
        <begin position="541"/>
        <end position="562"/>
    </location>
</feature>
<dbReference type="VEuPathDB" id="CryptoDB:Vbra_2090"/>
<dbReference type="InterPro" id="IPR006544">
    <property type="entry name" value="P-type_TPase_V"/>
</dbReference>
<dbReference type="SUPFAM" id="SSF81653">
    <property type="entry name" value="Calcium ATPase, transduction domain A"/>
    <property type="match status" value="1"/>
</dbReference>
<dbReference type="OrthoDB" id="289856at2759"/>